<dbReference type="RefSeq" id="WP_198576664.1">
    <property type="nucleotide sequence ID" value="NZ_JADWOX010000009.1"/>
</dbReference>
<comment type="caution">
    <text evidence="2">The sequence shown here is derived from an EMBL/GenBank/DDBJ whole genome shotgun (WGS) entry which is preliminary data.</text>
</comment>
<protein>
    <submittedName>
        <fullName evidence="2">DUF4019 domain-containing protein</fullName>
    </submittedName>
</protein>
<dbReference type="Pfam" id="PF13211">
    <property type="entry name" value="DUF4019"/>
    <property type="match status" value="1"/>
</dbReference>
<reference evidence="2 3" key="1">
    <citation type="submission" date="2020-11" db="EMBL/GenBank/DDBJ databases">
        <title>genome sequence of strain KACC 18849.</title>
        <authorList>
            <person name="Gao J."/>
            <person name="Zhang X."/>
        </authorList>
    </citation>
    <scope>NUCLEOTIDE SEQUENCE [LARGE SCALE GENOMIC DNA]</scope>
    <source>
        <strain evidence="2 3">KACC 18849</strain>
    </source>
</reference>
<keyword evidence="3" id="KW-1185">Reference proteome</keyword>
<dbReference type="EMBL" id="JADWOX010000009">
    <property type="protein sequence ID" value="MBI1684743.1"/>
    <property type="molecule type" value="Genomic_DNA"/>
</dbReference>
<name>A0ABS0SYP1_9CAUL</name>
<feature type="chain" id="PRO_5046856727" evidence="1">
    <location>
        <begin position="20"/>
        <end position="306"/>
    </location>
</feature>
<evidence type="ECO:0000313" key="2">
    <source>
        <dbReference type="EMBL" id="MBI1684743.1"/>
    </source>
</evidence>
<dbReference type="InterPro" id="IPR025091">
    <property type="entry name" value="DUF4019"/>
</dbReference>
<sequence length="306" mass="32464">MQRLVIASIAIVVVMALGAAPVAAEGPRREVNVTADSAPGWIPSAALEQSVRTAASAYLGDLDSGRYADAYKALDAINRHETLAEFSARRTAFNTLAGPVEERRLMKITWTKDPARAPARGVYAAIDLVSRFANIDRHCGFIVLYQAPAGGDFTVMRSEDYLLPNVTAGQIGAVKADKAWAQISANCPNYPRAPVAAAPLPEAEGDTIGYPTVAAALDALRSKRGVVISTQNGWTIADDSAAMTIWSFPPVGHPAYPSAVKRQVEGRGRGAQLNMSIQCEASKSACDDLVRAFQALNGQMLSPKGP</sequence>
<feature type="signal peptide" evidence="1">
    <location>
        <begin position="1"/>
        <end position="19"/>
    </location>
</feature>
<evidence type="ECO:0000313" key="3">
    <source>
        <dbReference type="Proteomes" id="UP000639859"/>
    </source>
</evidence>
<accession>A0ABS0SYP1</accession>
<organism evidence="2 3">
    <name type="scientific">Caulobacter hibisci</name>
    <dbReference type="NCBI Taxonomy" id="2035993"/>
    <lineage>
        <taxon>Bacteria</taxon>
        <taxon>Pseudomonadati</taxon>
        <taxon>Pseudomonadota</taxon>
        <taxon>Alphaproteobacteria</taxon>
        <taxon>Caulobacterales</taxon>
        <taxon>Caulobacteraceae</taxon>
        <taxon>Caulobacter</taxon>
    </lineage>
</organism>
<gene>
    <name evidence="2" type="ORF">I4Q42_13805</name>
</gene>
<proteinExistence type="predicted"/>
<dbReference type="Proteomes" id="UP000639859">
    <property type="component" value="Unassembled WGS sequence"/>
</dbReference>
<evidence type="ECO:0000256" key="1">
    <source>
        <dbReference type="SAM" id="SignalP"/>
    </source>
</evidence>
<keyword evidence="1" id="KW-0732">Signal</keyword>